<dbReference type="Pfam" id="PF22486">
    <property type="entry name" value="MATH_2"/>
    <property type="match status" value="1"/>
</dbReference>
<dbReference type="PANTHER" id="PTHR26379">
    <property type="entry name" value="BTB/POZ AND MATH DOMAIN-CONTAINING PROTEIN 1"/>
    <property type="match status" value="1"/>
</dbReference>
<name>A0AAV5CLG3_ELECO</name>
<dbReference type="InterPro" id="IPR002083">
    <property type="entry name" value="MATH/TRAF_dom"/>
</dbReference>
<dbReference type="InterPro" id="IPR008974">
    <property type="entry name" value="TRAF-like"/>
</dbReference>
<dbReference type="PANTHER" id="PTHR26379:SF187">
    <property type="entry name" value="OS07G0655300 PROTEIN"/>
    <property type="match status" value="1"/>
</dbReference>
<dbReference type="PROSITE" id="PS50097">
    <property type="entry name" value="BTB"/>
    <property type="match status" value="1"/>
</dbReference>
<dbReference type="CDD" id="cd00121">
    <property type="entry name" value="MATH"/>
    <property type="match status" value="1"/>
</dbReference>
<comment type="caution">
    <text evidence="3">The sequence shown here is derived from an EMBL/GenBank/DDBJ whole genome shotgun (WGS) entry which is preliminary data.</text>
</comment>
<gene>
    <name evidence="3" type="primary">ga15914</name>
    <name evidence="3" type="ORF">PR202_ga15914</name>
</gene>
<dbReference type="Proteomes" id="UP001054889">
    <property type="component" value="Unassembled WGS sequence"/>
</dbReference>
<evidence type="ECO:0000313" key="4">
    <source>
        <dbReference type="Proteomes" id="UP001054889"/>
    </source>
</evidence>
<dbReference type="Gene3D" id="3.30.710.10">
    <property type="entry name" value="Potassium Channel Kv1.1, Chain A"/>
    <property type="match status" value="1"/>
</dbReference>
<reference evidence="3" key="2">
    <citation type="submission" date="2021-12" db="EMBL/GenBank/DDBJ databases">
        <title>Resequencing data analysis of finger millet.</title>
        <authorList>
            <person name="Hatakeyama M."/>
            <person name="Aluri S."/>
            <person name="Balachadran M.T."/>
            <person name="Sivarajan S.R."/>
            <person name="Poveda L."/>
            <person name="Shimizu-Inatsugi R."/>
            <person name="Schlapbach R."/>
            <person name="Sreeman S.M."/>
            <person name="Shimizu K.K."/>
        </authorList>
    </citation>
    <scope>NUCLEOTIDE SEQUENCE</scope>
</reference>
<dbReference type="InterPro" id="IPR011333">
    <property type="entry name" value="SKP1/BTB/POZ_sf"/>
</dbReference>
<comment type="pathway">
    <text evidence="1">Protein modification; protein ubiquitination.</text>
</comment>
<protein>
    <recommendedName>
        <fullName evidence="2">BTB domain-containing protein</fullName>
    </recommendedName>
</protein>
<keyword evidence="4" id="KW-1185">Reference proteome</keyword>
<dbReference type="SMART" id="SM00225">
    <property type="entry name" value="BTB"/>
    <property type="match status" value="1"/>
</dbReference>
<accession>A0AAV5CLG3</accession>
<organism evidence="3 4">
    <name type="scientific">Eleusine coracana subsp. coracana</name>
    <dbReference type="NCBI Taxonomy" id="191504"/>
    <lineage>
        <taxon>Eukaryota</taxon>
        <taxon>Viridiplantae</taxon>
        <taxon>Streptophyta</taxon>
        <taxon>Embryophyta</taxon>
        <taxon>Tracheophyta</taxon>
        <taxon>Spermatophyta</taxon>
        <taxon>Magnoliopsida</taxon>
        <taxon>Liliopsida</taxon>
        <taxon>Poales</taxon>
        <taxon>Poaceae</taxon>
        <taxon>PACMAD clade</taxon>
        <taxon>Chloridoideae</taxon>
        <taxon>Cynodonteae</taxon>
        <taxon>Eleusininae</taxon>
        <taxon>Eleusine</taxon>
    </lineage>
</organism>
<dbReference type="AlphaFoldDB" id="A0AAV5CLG3"/>
<evidence type="ECO:0000259" key="2">
    <source>
        <dbReference type="PROSITE" id="PS50097"/>
    </source>
</evidence>
<proteinExistence type="predicted"/>
<reference evidence="3" key="1">
    <citation type="journal article" date="2018" name="DNA Res.">
        <title>Multiple hybrid de novo genome assembly of finger millet, an orphan allotetraploid crop.</title>
        <authorList>
            <person name="Hatakeyama M."/>
            <person name="Aluri S."/>
            <person name="Balachadran M.T."/>
            <person name="Sivarajan S.R."/>
            <person name="Patrignani A."/>
            <person name="Gruter S."/>
            <person name="Poveda L."/>
            <person name="Shimizu-Inatsugi R."/>
            <person name="Baeten J."/>
            <person name="Francoijs K.J."/>
            <person name="Nataraja K.N."/>
            <person name="Reddy Y.A.N."/>
            <person name="Phadnis S."/>
            <person name="Ravikumar R.L."/>
            <person name="Schlapbach R."/>
            <person name="Sreeman S.M."/>
            <person name="Shimizu K.K."/>
        </authorList>
    </citation>
    <scope>NUCLEOTIDE SEQUENCE</scope>
</reference>
<dbReference type="GO" id="GO:0016567">
    <property type="term" value="P:protein ubiquitination"/>
    <property type="evidence" value="ECO:0007669"/>
    <property type="project" value="InterPro"/>
</dbReference>
<feature type="domain" description="BTB" evidence="2">
    <location>
        <begin position="144"/>
        <end position="214"/>
    </location>
</feature>
<dbReference type="Pfam" id="PF00651">
    <property type="entry name" value="BTB"/>
    <property type="match status" value="1"/>
</dbReference>
<evidence type="ECO:0000313" key="3">
    <source>
        <dbReference type="EMBL" id="GJM98867.1"/>
    </source>
</evidence>
<dbReference type="Gene3D" id="2.60.210.10">
    <property type="entry name" value="Apoptosis, Tumor Necrosis Factor Receptor Associated Protein 2, Chain A"/>
    <property type="match status" value="1"/>
</dbReference>
<dbReference type="SUPFAM" id="SSF49599">
    <property type="entry name" value="TRAF domain-like"/>
    <property type="match status" value="1"/>
</dbReference>
<dbReference type="EMBL" id="BQKI01000007">
    <property type="protein sequence ID" value="GJM98867.1"/>
    <property type="molecule type" value="Genomic_DNA"/>
</dbReference>
<dbReference type="SUPFAM" id="SSF54695">
    <property type="entry name" value="POZ domain"/>
    <property type="match status" value="1"/>
</dbReference>
<sequence>MSTTFGSASAIVGVKVTGHSVYCIDSYSRTKDLPKGSYISIFVVLGASVDEPVRAMHRLSLLDRTGKPVPAYSKCIDLTRYSIVGYGSGIANFIKRDLLESLIGDCFKIKCDVSVLTSRTEDMAPPLSDLQRHLGDLLMAQQGADTTFLVGDETFRAHRCILSARSPFFKAKLFTREDGTFAAAEHCIRIYNVEAEVFKALLHFVYTDSLPPEIMTEREDARRMANYKALLAVADNYDVQGLKLLCAGKLIRDVNVNTAAELLALAVRHRCHLLKEACTRVPSISSRVGDGRREQ</sequence>
<dbReference type="InterPro" id="IPR045005">
    <property type="entry name" value="BPM1-6"/>
</dbReference>
<dbReference type="InterPro" id="IPR000210">
    <property type="entry name" value="BTB/POZ_dom"/>
</dbReference>
<evidence type="ECO:0000256" key="1">
    <source>
        <dbReference type="ARBA" id="ARBA00004906"/>
    </source>
</evidence>